<dbReference type="GO" id="GO:0042744">
    <property type="term" value="P:hydrogen peroxide catabolic process"/>
    <property type="evidence" value="ECO:0007669"/>
    <property type="project" value="TreeGrafter"/>
</dbReference>
<dbReference type="PANTHER" id="PTHR10430">
    <property type="entry name" value="PEROXIREDOXIN"/>
    <property type="match status" value="1"/>
</dbReference>
<dbReference type="Proteomes" id="UP000789508">
    <property type="component" value="Unassembled WGS sequence"/>
</dbReference>
<dbReference type="Gene3D" id="3.40.30.10">
    <property type="entry name" value="Glutaredoxin"/>
    <property type="match status" value="1"/>
</dbReference>
<dbReference type="GO" id="GO:0008379">
    <property type="term" value="F:thioredoxin peroxidase activity"/>
    <property type="evidence" value="ECO:0007669"/>
    <property type="project" value="InterPro"/>
</dbReference>
<comment type="function">
    <text evidence="8">Thiol-specific peroxidase that catalyzes the reduction of hydrogen peroxide and organic hydroperoxides to water and alcohols, respectively. Plays a role in cell protection against oxidative stress by detoxifying peroxides.</text>
</comment>
<sequence>MKAGDKLPSVTVNEKNPDHNINIAEFFAPYKKAILFGVPGAFTPGCTKTHVPGYLENYDKIKEKGVEKIAVISVNDAFVMQAWRDHYNSGDKITFLADPRAEFVKAADLHFNAGGLGGTRSKRFVAIVENGIVTRIDIEPDNSGLACSLAPAILGHI</sequence>
<dbReference type="PROSITE" id="PS51352">
    <property type="entry name" value="THIOREDOXIN_2"/>
    <property type="match status" value="1"/>
</dbReference>
<feature type="active site" description="Cysteine sulfenic acid (-SOH) intermediate" evidence="7">
    <location>
        <position position="46"/>
    </location>
</feature>
<dbReference type="PANTHER" id="PTHR10430:SF16">
    <property type="entry name" value="PEROXIREDOXIN-5, MITOCHONDRIAL"/>
    <property type="match status" value="1"/>
</dbReference>
<evidence type="ECO:0000259" key="9">
    <source>
        <dbReference type="PROSITE" id="PS51352"/>
    </source>
</evidence>
<keyword evidence="4 8" id="KW-0560">Oxidoreductase</keyword>
<dbReference type="CDD" id="cd03013">
    <property type="entry name" value="PRX5_like"/>
    <property type="match status" value="1"/>
</dbReference>
<dbReference type="GO" id="GO:0045454">
    <property type="term" value="P:cell redox homeostasis"/>
    <property type="evidence" value="ECO:0007669"/>
    <property type="project" value="TreeGrafter"/>
</dbReference>
<dbReference type="AlphaFoldDB" id="A0A9N9F3E0"/>
<evidence type="ECO:0000256" key="3">
    <source>
        <dbReference type="ARBA" id="ARBA00022862"/>
    </source>
</evidence>
<dbReference type="InterPro" id="IPR037944">
    <property type="entry name" value="PRX5-like"/>
</dbReference>
<dbReference type="FunFam" id="3.40.30.10:FF:000020">
    <property type="entry name" value="Peroxiredoxin"/>
    <property type="match status" value="1"/>
</dbReference>
<dbReference type="InterPro" id="IPR013766">
    <property type="entry name" value="Thioredoxin_domain"/>
</dbReference>
<evidence type="ECO:0000256" key="4">
    <source>
        <dbReference type="ARBA" id="ARBA00023002"/>
    </source>
</evidence>
<reference evidence="10" key="1">
    <citation type="submission" date="2021-06" db="EMBL/GenBank/DDBJ databases">
        <authorList>
            <person name="Kallberg Y."/>
            <person name="Tangrot J."/>
            <person name="Rosling A."/>
        </authorList>
    </citation>
    <scope>NUCLEOTIDE SEQUENCE</scope>
    <source>
        <strain evidence="10">FL130A</strain>
    </source>
</reference>
<evidence type="ECO:0000256" key="5">
    <source>
        <dbReference type="ARBA" id="ARBA00023284"/>
    </source>
</evidence>
<evidence type="ECO:0000313" key="11">
    <source>
        <dbReference type="Proteomes" id="UP000789508"/>
    </source>
</evidence>
<evidence type="ECO:0000256" key="7">
    <source>
        <dbReference type="PIRSR" id="PIRSR637944-1"/>
    </source>
</evidence>
<dbReference type="OrthoDB" id="1882547at2759"/>
<dbReference type="GO" id="GO:0034599">
    <property type="term" value="P:cellular response to oxidative stress"/>
    <property type="evidence" value="ECO:0007669"/>
    <property type="project" value="InterPro"/>
</dbReference>
<protein>
    <recommendedName>
        <fullName evidence="6">Thioredoxin-dependent peroxiredoxin</fullName>
    </recommendedName>
</protein>
<proteinExistence type="inferred from homology"/>
<dbReference type="Pfam" id="PF08534">
    <property type="entry name" value="Redoxin"/>
    <property type="match status" value="1"/>
</dbReference>
<organism evidence="10 11">
    <name type="scientific">Ambispora leptoticha</name>
    <dbReference type="NCBI Taxonomy" id="144679"/>
    <lineage>
        <taxon>Eukaryota</taxon>
        <taxon>Fungi</taxon>
        <taxon>Fungi incertae sedis</taxon>
        <taxon>Mucoromycota</taxon>
        <taxon>Glomeromycotina</taxon>
        <taxon>Glomeromycetes</taxon>
        <taxon>Archaeosporales</taxon>
        <taxon>Ambisporaceae</taxon>
        <taxon>Ambispora</taxon>
    </lineage>
</organism>
<accession>A0A9N9F3E0</accession>
<dbReference type="GO" id="GO:0005739">
    <property type="term" value="C:mitochondrion"/>
    <property type="evidence" value="ECO:0007669"/>
    <property type="project" value="TreeGrafter"/>
</dbReference>
<keyword evidence="5 8" id="KW-0676">Redox-active center</keyword>
<dbReference type="GO" id="GO:0005777">
    <property type="term" value="C:peroxisome"/>
    <property type="evidence" value="ECO:0007669"/>
    <property type="project" value="TreeGrafter"/>
</dbReference>
<gene>
    <name evidence="10" type="ORF">ALEPTO_LOCUS3777</name>
</gene>
<comment type="caution">
    <text evidence="10">The sequence shown here is derived from an EMBL/GenBank/DDBJ whole genome shotgun (WGS) entry which is preliminary data.</text>
</comment>
<keyword evidence="3 8" id="KW-0049">Antioxidant</keyword>
<dbReference type="SUPFAM" id="SSF52833">
    <property type="entry name" value="Thioredoxin-like"/>
    <property type="match status" value="1"/>
</dbReference>
<comment type="similarity">
    <text evidence="1 8">Belongs to the peroxiredoxin family. Prx5 subfamily.</text>
</comment>
<dbReference type="InterPro" id="IPR036249">
    <property type="entry name" value="Thioredoxin-like_sf"/>
</dbReference>
<evidence type="ECO:0000256" key="8">
    <source>
        <dbReference type="RuleBase" id="RU366011"/>
    </source>
</evidence>
<evidence type="ECO:0000256" key="1">
    <source>
        <dbReference type="ARBA" id="ARBA00010505"/>
    </source>
</evidence>
<evidence type="ECO:0000313" key="10">
    <source>
        <dbReference type="EMBL" id="CAG8507019.1"/>
    </source>
</evidence>
<keyword evidence="11" id="KW-1185">Reference proteome</keyword>
<dbReference type="InterPro" id="IPR013740">
    <property type="entry name" value="Redoxin"/>
</dbReference>
<name>A0A9N9F3E0_9GLOM</name>
<feature type="domain" description="Thioredoxin" evidence="9">
    <location>
        <begin position="1"/>
        <end position="157"/>
    </location>
</feature>
<evidence type="ECO:0000256" key="2">
    <source>
        <dbReference type="ARBA" id="ARBA00022559"/>
    </source>
</evidence>
<dbReference type="EMBL" id="CAJVPS010000754">
    <property type="protein sequence ID" value="CAG8507019.1"/>
    <property type="molecule type" value="Genomic_DNA"/>
</dbReference>
<evidence type="ECO:0000256" key="6">
    <source>
        <dbReference type="ARBA" id="ARBA00079296"/>
    </source>
</evidence>
<keyword evidence="2 8" id="KW-0575">Peroxidase</keyword>